<organism evidence="1">
    <name type="scientific">marine sediment metagenome</name>
    <dbReference type="NCBI Taxonomy" id="412755"/>
    <lineage>
        <taxon>unclassified sequences</taxon>
        <taxon>metagenomes</taxon>
        <taxon>ecological metagenomes</taxon>
    </lineage>
</organism>
<evidence type="ECO:0000313" key="1">
    <source>
        <dbReference type="EMBL" id="KKK54690.1"/>
    </source>
</evidence>
<protein>
    <submittedName>
        <fullName evidence="1">Uncharacterized protein</fullName>
    </submittedName>
</protein>
<proteinExistence type="predicted"/>
<feature type="non-terminal residue" evidence="1">
    <location>
        <position position="1"/>
    </location>
</feature>
<reference evidence="1" key="1">
    <citation type="journal article" date="2015" name="Nature">
        <title>Complex archaea that bridge the gap between prokaryotes and eukaryotes.</title>
        <authorList>
            <person name="Spang A."/>
            <person name="Saw J.H."/>
            <person name="Jorgensen S.L."/>
            <person name="Zaremba-Niedzwiedzka K."/>
            <person name="Martijn J."/>
            <person name="Lind A.E."/>
            <person name="van Eijk R."/>
            <person name="Schleper C."/>
            <person name="Guy L."/>
            <person name="Ettema T.J."/>
        </authorList>
    </citation>
    <scope>NUCLEOTIDE SEQUENCE</scope>
</reference>
<gene>
    <name evidence="1" type="ORF">LCGC14_3082150</name>
</gene>
<name>A0A0F8X1J1_9ZZZZ</name>
<dbReference type="AlphaFoldDB" id="A0A0F8X1J1"/>
<sequence length="235" mass="26290">GEAVSEDLEPGERERVRQGLERDKVRISEINARASATQANAAVRNVNLAQIDREDLNVRANFLRENAFVPEEVAVLPDEEVIEYMQDVMRPSDKSLQEHAYETYVDLISKTSLNFGTGEVTRVMTEDEALQITTDAIKLFRDPGFTTSDLQDIIVGQDDDTFAISNTLAQAKDLARDERNSLKQIEFYRDAVRTLLEAEFSTASIAKWLRIKSQGILTPKQVSALLKSEIGAVGK</sequence>
<dbReference type="EMBL" id="LAZR01065865">
    <property type="protein sequence ID" value="KKK54690.1"/>
    <property type="molecule type" value="Genomic_DNA"/>
</dbReference>
<accession>A0A0F8X1J1</accession>
<comment type="caution">
    <text evidence="1">The sequence shown here is derived from an EMBL/GenBank/DDBJ whole genome shotgun (WGS) entry which is preliminary data.</text>
</comment>